<protein>
    <submittedName>
        <fullName evidence="2">Uncharacterized protein</fullName>
    </submittedName>
</protein>
<dbReference type="OrthoDB" id="3791184at2759"/>
<proteinExistence type="predicted"/>
<keyword evidence="1" id="KW-0175">Coiled coil</keyword>
<evidence type="ECO:0000313" key="2">
    <source>
        <dbReference type="EMBL" id="KAF2020174.1"/>
    </source>
</evidence>
<sequence>MATPDSHAIVRIVQGLKDERDEWETKAQFYKAAFEMQNKQLREALDICVATQAELQNERLIHERNCSAVNRNISHNAIDSTIVHSNIESSIKSSIEDDFDFDWESASSSNSTFDDVKNLVYNEGYAAGLRALDRILPGPLSHESRVEGLLLKSAMLRVSGGTQWLYDALAQCSEALELCSRISDLAIYLPKIQYQRGVCLYQLGMFSQAHEAFQAIDAQSELHEQAVQYCKSCDESERSHARKRRSAFEEHRNYAEGGIAFTTESGTTVRNHSFYLQESGWLFSHSARNPNSVALASLSCSAPRSSPQEILYLIAGCFPRQLNDSGVRDAV</sequence>
<dbReference type="SUPFAM" id="SSF48452">
    <property type="entry name" value="TPR-like"/>
    <property type="match status" value="1"/>
</dbReference>
<organism evidence="2 3">
    <name type="scientific">Aaosphaeria arxii CBS 175.79</name>
    <dbReference type="NCBI Taxonomy" id="1450172"/>
    <lineage>
        <taxon>Eukaryota</taxon>
        <taxon>Fungi</taxon>
        <taxon>Dikarya</taxon>
        <taxon>Ascomycota</taxon>
        <taxon>Pezizomycotina</taxon>
        <taxon>Dothideomycetes</taxon>
        <taxon>Pleosporomycetidae</taxon>
        <taxon>Pleosporales</taxon>
        <taxon>Pleosporales incertae sedis</taxon>
        <taxon>Aaosphaeria</taxon>
    </lineage>
</organism>
<dbReference type="RefSeq" id="XP_033388513.1">
    <property type="nucleotide sequence ID" value="XM_033521058.1"/>
</dbReference>
<dbReference type="AlphaFoldDB" id="A0A6A5Y6I2"/>
<keyword evidence="3" id="KW-1185">Reference proteome</keyword>
<reference evidence="2" key="1">
    <citation type="journal article" date="2020" name="Stud. Mycol.">
        <title>101 Dothideomycetes genomes: a test case for predicting lifestyles and emergence of pathogens.</title>
        <authorList>
            <person name="Haridas S."/>
            <person name="Albert R."/>
            <person name="Binder M."/>
            <person name="Bloem J."/>
            <person name="Labutti K."/>
            <person name="Salamov A."/>
            <person name="Andreopoulos B."/>
            <person name="Baker S."/>
            <person name="Barry K."/>
            <person name="Bills G."/>
            <person name="Bluhm B."/>
            <person name="Cannon C."/>
            <person name="Castanera R."/>
            <person name="Culley D."/>
            <person name="Daum C."/>
            <person name="Ezra D."/>
            <person name="Gonzalez J."/>
            <person name="Henrissat B."/>
            <person name="Kuo A."/>
            <person name="Liang C."/>
            <person name="Lipzen A."/>
            <person name="Lutzoni F."/>
            <person name="Magnuson J."/>
            <person name="Mondo S."/>
            <person name="Nolan M."/>
            <person name="Ohm R."/>
            <person name="Pangilinan J."/>
            <person name="Park H.-J."/>
            <person name="Ramirez L."/>
            <person name="Alfaro M."/>
            <person name="Sun H."/>
            <person name="Tritt A."/>
            <person name="Yoshinaga Y."/>
            <person name="Zwiers L.-H."/>
            <person name="Turgeon B."/>
            <person name="Goodwin S."/>
            <person name="Spatafora J."/>
            <person name="Crous P."/>
            <person name="Grigoriev I."/>
        </authorList>
    </citation>
    <scope>NUCLEOTIDE SEQUENCE</scope>
    <source>
        <strain evidence="2">CBS 175.79</strain>
    </source>
</reference>
<dbReference type="Proteomes" id="UP000799778">
    <property type="component" value="Unassembled WGS sequence"/>
</dbReference>
<evidence type="ECO:0000313" key="3">
    <source>
        <dbReference type="Proteomes" id="UP000799778"/>
    </source>
</evidence>
<name>A0A6A5Y6I2_9PLEO</name>
<feature type="coiled-coil region" evidence="1">
    <location>
        <begin position="13"/>
        <end position="58"/>
    </location>
</feature>
<dbReference type="GeneID" id="54278455"/>
<gene>
    <name evidence="2" type="ORF">BU24DRAFT_134906</name>
</gene>
<dbReference type="Gene3D" id="1.25.40.10">
    <property type="entry name" value="Tetratricopeptide repeat domain"/>
    <property type="match status" value="1"/>
</dbReference>
<accession>A0A6A5Y6I2</accession>
<evidence type="ECO:0000256" key="1">
    <source>
        <dbReference type="SAM" id="Coils"/>
    </source>
</evidence>
<dbReference type="InterPro" id="IPR011990">
    <property type="entry name" value="TPR-like_helical_dom_sf"/>
</dbReference>
<dbReference type="EMBL" id="ML978067">
    <property type="protein sequence ID" value="KAF2020174.1"/>
    <property type="molecule type" value="Genomic_DNA"/>
</dbReference>